<dbReference type="AlphaFoldDB" id="A0A2R6RHZ1"/>
<dbReference type="Proteomes" id="UP000186601">
    <property type="component" value="Unassembled WGS sequence"/>
</dbReference>
<comment type="caution">
    <text evidence="2">The sequence shown here is derived from an EMBL/GenBank/DDBJ whole genome shotgun (WGS) entry which is preliminary data.</text>
</comment>
<evidence type="ECO:0000313" key="2">
    <source>
        <dbReference type="EMBL" id="PSS29635.1"/>
    </source>
</evidence>
<organism evidence="2 3">
    <name type="scientific">Hermanssonia centrifuga</name>
    <dbReference type="NCBI Taxonomy" id="98765"/>
    <lineage>
        <taxon>Eukaryota</taxon>
        <taxon>Fungi</taxon>
        <taxon>Dikarya</taxon>
        <taxon>Basidiomycota</taxon>
        <taxon>Agaricomycotina</taxon>
        <taxon>Agaricomycetes</taxon>
        <taxon>Polyporales</taxon>
        <taxon>Meruliaceae</taxon>
        <taxon>Hermanssonia</taxon>
    </lineage>
</organism>
<dbReference type="OrthoDB" id="6591885at2759"/>
<reference evidence="2 3" key="1">
    <citation type="submission" date="2018-02" db="EMBL/GenBank/DDBJ databases">
        <title>Genome sequence of the basidiomycete white-rot fungus Phlebia centrifuga.</title>
        <authorList>
            <person name="Granchi Z."/>
            <person name="Peng M."/>
            <person name="de Vries R.P."/>
            <person name="Hilden K."/>
            <person name="Makela M.R."/>
            <person name="Grigoriev I."/>
            <person name="Riley R."/>
        </authorList>
    </citation>
    <scope>NUCLEOTIDE SEQUENCE [LARGE SCALE GENOMIC DNA]</scope>
    <source>
        <strain evidence="2 3">FBCC195</strain>
    </source>
</reference>
<dbReference type="STRING" id="98765.A0A2R6RHZ1"/>
<protein>
    <submittedName>
        <fullName evidence="2">Uncharacterized protein</fullName>
    </submittedName>
</protein>
<feature type="compositionally biased region" description="Polar residues" evidence="1">
    <location>
        <begin position="104"/>
        <end position="116"/>
    </location>
</feature>
<sequence length="167" mass="18312">MSDKVKLDKETQKKLDVSHRIIAIAPLDYNKSLLGFPCINFCNRGECPYESISEQNSTTSPSSPFHISHAASSTDPTVYPPPHVALSSEPDTKKRKLADGAANGSHTNGLTSGNSTETARFSDRMLANPHLSQVFAILKKECEELADGIWTSLQDKVKLWVNLAMPK</sequence>
<accession>A0A2R6RHZ1</accession>
<evidence type="ECO:0000256" key="1">
    <source>
        <dbReference type="SAM" id="MobiDB-lite"/>
    </source>
</evidence>
<gene>
    <name evidence="2" type="ORF">PHLCEN_2v2783</name>
</gene>
<dbReference type="EMBL" id="MLYV02000256">
    <property type="protein sequence ID" value="PSS29635.1"/>
    <property type="molecule type" value="Genomic_DNA"/>
</dbReference>
<name>A0A2R6RHZ1_9APHY</name>
<feature type="region of interest" description="Disordered" evidence="1">
    <location>
        <begin position="52"/>
        <end position="116"/>
    </location>
</feature>
<keyword evidence="3" id="KW-1185">Reference proteome</keyword>
<proteinExistence type="predicted"/>
<feature type="compositionally biased region" description="Polar residues" evidence="1">
    <location>
        <begin position="52"/>
        <end position="76"/>
    </location>
</feature>
<evidence type="ECO:0000313" key="3">
    <source>
        <dbReference type="Proteomes" id="UP000186601"/>
    </source>
</evidence>